<name>A0A8J2SI88_9STRA</name>
<dbReference type="Pfam" id="PF13621">
    <property type="entry name" value="Cupin_8"/>
    <property type="match status" value="1"/>
</dbReference>
<dbReference type="OrthoDB" id="203487at2759"/>
<evidence type="ECO:0000256" key="1">
    <source>
        <dbReference type="SAM" id="MobiDB-lite"/>
    </source>
</evidence>
<organism evidence="3 4">
    <name type="scientific">Pelagomonas calceolata</name>
    <dbReference type="NCBI Taxonomy" id="35677"/>
    <lineage>
        <taxon>Eukaryota</taxon>
        <taxon>Sar</taxon>
        <taxon>Stramenopiles</taxon>
        <taxon>Ochrophyta</taxon>
        <taxon>Pelagophyceae</taxon>
        <taxon>Pelagomonadales</taxon>
        <taxon>Pelagomonadaceae</taxon>
        <taxon>Pelagomonas</taxon>
    </lineage>
</organism>
<evidence type="ECO:0000259" key="2">
    <source>
        <dbReference type="PROSITE" id="PS51184"/>
    </source>
</evidence>
<dbReference type="SUPFAM" id="SSF51197">
    <property type="entry name" value="Clavaminate synthase-like"/>
    <property type="match status" value="1"/>
</dbReference>
<reference evidence="3" key="1">
    <citation type="submission" date="2021-11" db="EMBL/GenBank/DDBJ databases">
        <authorList>
            <consortium name="Genoscope - CEA"/>
            <person name="William W."/>
        </authorList>
    </citation>
    <scope>NUCLEOTIDE SEQUENCE</scope>
</reference>
<dbReference type="Proteomes" id="UP000789595">
    <property type="component" value="Unassembled WGS sequence"/>
</dbReference>
<dbReference type="PANTHER" id="PTHR36971">
    <property type="entry name" value="UNNAMED PRODUCT"/>
    <property type="match status" value="1"/>
</dbReference>
<accession>A0A8J2SI88</accession>
<keyword evidence="4" id="KW-1185">Reference proteome</keyword>
<evidence type="ECO:0000313" key="4">
    <source>
        <dbReference type="Proteomes" id="UP000789595"/>
    </source>
</evidence>
<feature type="region of interest" description="Disordered" evidence="1">
    <location>
        <begin position="1"/>
        <end position="39"/>
    </location>
</feature>
<dbReference type="PROSITE" id="PS51184">
    <property type="entry name" value="JMJC"/>
    <property type="match status" value="1"/>
</dbReference>
<sequence length="636" mass="69273">MNSVHGPGPTPPAHSSYGAPEDADDARDSKKAALKARRRASKAARRAAAGLSARAPRFGARNENRAAVFVKFLVETFGVERLRREGVCDVAGGRGEITCRLAHCHEVRCVLVEPREAVDLQATVLKRVAPRLPARYRRHLEEAGRSERIERLATVVESPFPPRDAALAALVAGCGIWVGLHADGATEAIVEEALRARKAFAVVPCCVFPRFFATRATEDGRPVRTTADLVSYLAAKDARTCTTTLAFEGKNRVVSCDASAVRVAAGPADVSSAVLANEPILIEDSAATWRATRSWTADGKLVVQNVQRDLGDCVAPVVAGDGARTTMRVREFLTTLHDEGTGYLKDFHLHCASPGWYAPPPGLDDDWLNRFCDREGRDDFRFLYLGGDGSRTPLHADVLSSHSWSANICGAKEWWLFPPSETSKLQDAAGVYVDDVRLGFYDAERFPRVADAACLRVTQPPRSTLFVPSDWRHMVVNVGATLSINHNWFEAGAIPNVWRYLDTEARATAAELEACRADVEGRGGELSEFLWLRERVLRASARLNVSDFVAMCRSEVCARDTLAPAGSAPEDERRVRDGVSLALRAVAADHAGSLFLDESGTWPRDEDAASWSRSARDRGTAALAEVLAALEPEVLL</sequence>
<dbReference type="Gene3D" id="2.60.120.650">
    <property type="entry name" value="Cupin"/>
    <property type="match status" value="1"/>
</dbReference>
<proteinExistence type="predicted"/>
<dbReference type="SMART" id="SM00558">
    <property type="entry name" value="JmjC"/>
    <property type="match status" value="1"/>
</dbReference>
<dbReference type="PANTHER" id="PTHR36971:SF1">
    <property type="entry name" value="METHYLTRANSFERASE DOMAIN-CONTAINING PROTEIN"/>
    <property type="match status" value="1"/>
</dbReference>
<dbReference type="EMBL" id="CAKKNE010000002">
    <property type="protein sequence ID" value="CAH0367082.1"/>
    <property type="molecule type" value="Genomic_DNA"/>
</dbReference>
<dbReference type="Gene3D" id="3.40.50.150">
    <property type="entry name" value="Vaccinia Virus protein VP39"/>
    <property type="match status" value="1"/>
</dbReference>
<protein>
    <recommendedName>
        <fullName evidence="2">JmjC domain-containing protein</fullName>
    </recommendedName>
</protein>
<dbReference type="InterPro" id="IPR003347">
    <property type="entry name" value="JmjC_dom"/>
</dbReference>
<feature type="domain" description="JmjC" evidence="2">
    <location>
        <begin position="342"/>
        <end position="505"/>
    </location>
</feature>
<dbReference type="AlphaFoldDB" id="A0A8J2SI88"/>
<evidence type="ECO:0000313" key="3">
    <source>
        <dbReference type="EMBL" id="CAH0367082.1"/>
    </source>
</evidence>
<dbReference type="InterPro" id="IPR041667">
    <property type="entry name" value="Cupin_8"/>
</dbReference>
<gene>
    <name evidence="3" type="ORF">PECAL_2P00870</name>
</gene>
<comment type="caution">
    <text evidence="3">The sequence shown here is derived from an EMBL/GenBank/DDBJ whole genome shotgun (WGS) entry which is preliminary data.</text>
</comment>
<dbReference type="InterPro" id="IPR029063">
    <property type="entry name" value="SAM-dependent_MTases_sf"/>
</dbReference>